<evidence type="ECO:0000313" key="3">
    <source>
        <dbReference type="EMBL" id="KAL1413737.1"/>
    </source>
</evidence>
<dbReference type="Gene3D" id="3.60.21.10">
    <property type="match status" value="1"/>
</dbReference>
<dbReference type="CDD" id="cd07383">
    <property type="entry name" value="MPP_Dcr2"/>
    <property type="match status" value="1"/>
</dbReference>
<accession>A0ABR3QGX2</accession>
<feature type="signal peptide" evidence="1">
    <location>
        <begin position="1"/>
        <end position="17"/>
    </location>
</feature>
<dbReference type="InterPro" id="IPR004843">
    <property type="entry name" value="Calcineurin-like_PHP"/>
</dbReference>
<proteinExistence type="predicted"/>
<dbReference type="GeneID" id="95982562"/>
<dbReference type="PANTHER" id="PTHR32440:SF11">
    <property type="entry name" value="METALLOPHOSPHOESTERASE DOMAIN-CONTAINING PROTEIN"/>
    <property type="match status" value="1"/>
</dbReference>
<dbReference type="Proteomes" id="UP001565368">
    <property type="component" value="Unassembled WGS sequence"/>
</dbReference>
<protein>
    <submittedName>
        <fullName evidence="3">Phosphatase dcr2</fullName>
    </submittedName>
</protein>
<dbReference type="SUPFAM" id="SSF56300">
    <property type="entry name" value="Metallo-dependent phosphatases"/>
    <property type="match status" value="1"/>
</dbReference>
<gene>
    <name evidence="3" type="primary">DCR2_2</name>
    <name evidence="3" type="ORF">Q8F55_001519</name>
</gene>
<organism evidence="3 4">
    <name type="scientific">Vanrija albida</name>
    <dbReference type="NCBI Taxonomy" id="181172"/>
    <lineage>
        <taxon>Eukaryota</taxon>
        <taxon>Fungi</taxon>
        <taxon>Dikarya</taxon>
        <taxon>Basidiomycota</taxon>
        <taxon>Agaricomycotina</taxon>
        <taxon>Tremellomycetes</taxon>
        <taxon>Trichosporonales</taxon>
        <taxon>Trichosporonaceae</taxon>
        <taxon>Vanrija</taxon>
    </lineage>
</organism>
<feature type="domain" description="Calcineurin-like phosphoesterase" evidence="2">
    <location>
        <begin position="43"/>
        <end position="144"/>
    </location>
</feature>
<comment type="caution">
    <text evidence="3">The sequence shown here is derived from an EMBL/GenBank/DDBJ whole genome shotgun (WGS) entry which is preliminary data.</text>
</comment>
<dbReference type="RefSeq" id="XP_069213681.1">
    <property type="nucleotide sequence ID" value="XM_069350137.1"/>
</dbReference>
<keyword evidence="1" id="KW-0732">Signal</keyword>
<reference evidence="3 4" key="1">
    <citation type="submission" date="2023-08" db="EMBL/GenBank/DDBJ databases">
        <title>Annotated Genome Sequence of Vanrija albida AlHP1.</title>
        <authorList>
            <person name="Herzog R."/>
        </authorList>
    </citation>
    <scope>NUCLEOTIDE SEQUENCE [LARGE SCALE GENOMIC DNA]</scope>
    <source>
        <strain evidence="3 4">AlHP1</strain>
    </source>
</reference>
<keyword evidence="4" id="KW-1185">Reference proteome</keyword>
<dbReference type="EMBL" id="JBBXJM010000001">
    <property type="protein sequence ID" value="KAL1413737.1"/>
    <property type="molecule type" value="Genomic_DNA"/>
</dbReference>
<dbReference type="Pfam" id="PF00149">
    <property type="entry name" value="Metallophos"/>
    <property type="match status" value="1"/>
</dbReference>
<dbReference type="PANTHER" id="PTHR32440">
    <property type="entry name" value="PHOSPHATASE DCR2-RELATED-RELATED"/>
    <property type="match status" value="1"/>
</dbReference>
<dbReference type="InterPro" id="IPR029052">
    <property type="entry name" value="Metallo-depent_PP-like"/>
</dbReference>
<evidence type="ECO:0000259" key="2">
    <source>
        <dbReference type="Pfam" id="PF00149"/>
    </source>
</evidence>
<feature type="chain" id="PRO_5046499339" evidence="1">
    <location>
        <begin position="18"/>
        <end position="406"/>
    </location>
</feature>
<evidence type="ECO:0000313" key="4">
    <source>
        <dbReference type="Proteomes" id="UP001565368"/>
    </source>
</evidence>
<evidence type="ECO:0000256" key="1">
    <source>
        <dbReference type="SAM" id="SignalP"/>
    </source>
</evidence>
<name>A0ABR3QGX2_9TREE</name>
<sequence>MLALPLLLLGAAAAAAAAPTPRDDLNPYPDGWRLTFSPDGKFKLVHFTDLHFAERGLFYEYWPEGDVRGQKSIGVMDGVLADEHPQFIVYGGDQINGESALYDNVTTYLDWAFSPALKANTPFATVYGNHDESYNISHILSFQHESTYAAAKHLSWTQRNPASSPDPRGAFNYYIPVYADAAATTPSLLLWFFDSRSGVFSSGKFWIIDEPWMTEDWVHQASARWLNETADAMKAKWGALPKSLAFVHIPPTAALTINLAEVGLNPGEHPGLRGEPTTNQGRKAGYWQSAGDGPFWAAVSGTLGGADGQGLIALTAGHDHLNDWCGRTPAVGPYTYCYGRHTGYGGYGDLPRGSRVFEAHLAKDGKLANVRSWIRLEDHTTQNTNLLVVDGNTTLVNTADPAPSSF</sequence>